<keyword evidence="5" id="KW-1185">Reference proteome</keyword>
<dbReference type="Pfam" id="PF00072">
    <property type="entry name" value="Response_reg"/>
    <property type="match status" value="1"/>
</dbReference>
<evidence type="ECO:0000259" key="3">
    <source>
        <dbReference type="PROSITE" id="PS50930"/>
    </source>
</evidence>
<dbReference type="InterPro" id="IPR046947">
    <property type="entry name" value="LytR-like"/>
</dbReference>
<gene>
    <name evidence="4" type="ORF">HW423_10500</name>
</gene>
<dbReference type="PANTHER" id="PTHR37299">
    <property type="entry name" value="TRANSCRIPTIONAL REGULATOR-RELATED"/>
    <property type="match status" value="1"/>
</dbReference>
<dbReference type="SMART" id="SM00850">
    <property type="entry name" value="LytTR"/>
    <property type="match status" value="1"/>
</dbReference>
<evidence type="ECO:0000313" key="5">
    <source>
        <dbReference type="Proteomes" id="UP000571018"/>
    </source>
</evidence>
<dbReference type="InterPro" id="IPR011006">
    <property type="entry name" value="CheY-like_superfamily"/>
</dbReference>
<keyword evidence="1" id="KW-0597">Phosphoprotein</keyword>
<dbReference type="RefSeq" id="WP_218931865.1">
    <property type="nucleotide sequence ID" value="NZ_JACAOA010000048.1"/>
</dbReference>
<dbReference type="GO" id="GO:0000156">
    <property type="term" value="F:phosphorelay response regulator activity"/>
    <property type="evidence" value="ECO:0007669"/>
    <property type="project" value="InterPro"/>
</dbReference>
<evidence type="ECO:0000313" key="4">
    <source>
        <dbReference type="EMBL" id="MBA5730211.1"/>
    </source>
</evidence>
<comment type="caution">
    <text evidence="4">The sequence shown here is derived from an EMBL/GenBank/DDBJ whole genome shotgun (WGS) entry which is preliminary data.</text>
</comment>
<protein>
    <submittedName>
        <fullName evidence="4">Response regulator transcription factor</fullName>
    </submittedName>
</protein>
<dbReference type="SUPFAM" id="SSF52172">
    <property type="entry name" value="CheY-like"/>
    <property type="match status" value="1"/>
</dbReference>
<dbReference type="SMART" id="SM00448">
    <property type="entry name" value="REC"/>
    <property type="match status" value="1"/>
</dbReference>
<dbReference type="PANTHER" id="PTHR37299:SF1">
    <property type="entry name" value="STAGE 0 SPORULATION PROTEIN A HOMOLOG"/>
    <property type="match status" value="1"/>
</dbReference>
<dbReference type="GO" id="GO:0003677">
    <property type="term" value="F:DNA binding"/>
    <property type="evidence" value="ECO:0007669"/>
    <property type="project" value="InterPro"/>
</dbReference>
<dbReference type="EMBL" id="JACAOA010000048">
    <property type="protein sequence ID" value="MBA5730211.1"/>
    <property type="molecule type" value="Genomic_DNA"/>
</dbReference>
<dbReference type="Pfam" id="PF04397">
    <property type="entry name" value="LytTR"/>
    <property type="match status" value="1"/>
</dbReference>
<evidence type="ECO:0000256" key="1">
    <source>
        <dbReference type="PROSITE-ProRule" id="PRU00169"/>
    </source>
</evidence>
<feature type="domain" description="Response regulatory" evidence="2">
    <location>
        <begin position="3"/>
        <end position="125"/>
    </location>
</feature>
<dbReference type="InterPro" id="IPR001789">
    <property type="entry name" value="Sig_transdc_resp-reg_receiver"/>
</dbReference>
<dbReference type="AlphaFoldDB" id="A0A839A8K3"/>
<proteinExistence type="predicted"/>
<feature type="domain" description="HTH LytTR-type" evidence="3">
    <location>
        <begin position="145"/>
        <end position="235"/>
    </location>
</feature>
<dbReference type="PROSITE" id="PS50930">
    <property type="entry name" value="HTH_LYTTR"/>
    <property type="match status" value="1"/>
</dbReference>
<dbReference type="Proteomes" id="UP000571018">
    <property type="component" value="Unassembled WGS sequence"/>
</dbReference>
<accession>A0A839A8K3</accession>
<dbReference type="Gene3D" id="3.40.50.2300">
    <property type="match status" value="1"/>
</dbReference>
<feature type="modified residue" description="4-aspartylphosphate" evidence="1">
    <location>
        <position position="60"/>
    </location>
</feature>
<organism evidence="4 5">
    <name type="scientific">Ruoffia halotolerans</name>
    <dbReference type="NCBI Taxonomy" id="2748684"/>
    <lineage>
        <taxon>Bacteria</taxon>
        <taxon>Bacillati</taxon>
        <taxon>Bacillota</taxon>
        <taxon>Bacilli</taxon>
        <taxon>Lactobacillales</taxon>
        <taxon>Aerococcaceae</taxon>
        <taxon>Ruoffia</taxon>
    </lineage>
</organism>
<sequence>MIEILICDDDGYITKNLSKHILDRIMSKNLNASVKSFLNGDSLLNYLQKDISKKRMILLDIEMENKDGLTVAKYIRNVLNDYTTEIIFVTGTNGYERALFEVRPSGFIPKPINYDYLYSTLNRVYNLLNIEYEYFTYYQFGTEKSIRLNDIVYFESMSRKIELTTVEYTDWFYEKMGSLKHQLIKHPQFVLCHRSFIINCKHIIRKDGANLIMTNDSSIPISNKKLKSVEEALIQFM</sequence>
<dbReference type="InterPro" id="IPR007492">
    <property type="entry name" value="LytTR_DNA-bd_dom"/>
</dbReference>
<name>A0A839A8K3_9LACT</name>
<evidence type="ECO:0000259" key="2">
    <source>
        <dbReference type="PROSITE" id="PS50110"/>
    </source>
</evidence>
<reference evidence="4 5" key="1">
    <citation type="submission" date="2020-06" db="EMBL/GenBank/DDBJ databases">
        <title>Reclassification of Facklamia ignava, Facklamia soureckii and Facklami tabacinasalis as Falseniella iganva gen. nov., comb. nov., Hutsoniella ignava gen. nov., comb. nov., and Ruoffia tabacinasalis gen. nov., comb. nov and description of Ruoffia haltotolerans sp. nov., isolated from hypersaline Inland Sea of Qatar.</title>
        <authorList>
            <person name="Fotedar R."/>
            <person name="Sankaranarayanan K."/>
            <person name="Lawson P."/>
            <person name="Caldwell M."/>
            <person name="Zeyara A."/>
            <person name="Al Malki A."/>
            <person name="Ali M."/>
        </authorList>
    </citation>
    <scope>NUCLEOTIDE SEQUENCE [LARGE SCALE GENOMIC DNA]</scope>
    <source>
        <strain evidence="4 5">INB8</strain>
    </source>
</reference>
<dbReference type="Gene3D" id="2.40.50.1020">
    <property type="entry name" value="LytTr DNA-binding domain"/>
    <property type="match status" value="1"/>
</dbReference>
<dbReference type="PROSITE" id="PS50110">
    <property type="entry name" value="RESPONSE_REGULATORY"/>
    <property type="match status" value="1"/>
</dbReference>